<feature type="signal peptide" evidence="1">
    <location>
        <begin position="1"/>
        <end position="20"/>
    </location>
</feature>
<evidence type="ECO:0008006" key="4">
    <source>
        <dbReference type="Google" id="ProtNLM"/>
    </source>
</evidence>
<dbReference type="PATRIC" id="fig|1526658.3.peg.5212"/>
<proteinExistence type="predicted"/>
<evidence type="ECO:0000313" key="2">
    <source>
        <dbReference type="EMBL" id="KPH83042.1"/>
    </source>
</evidence>
<dbReference type="RefSeq" id="WP_054207261.1">
    <property type="nucleotide sequence ID" value="NZ_LGSZ01000009.1"/>
</dbReference>
<keyword evidence="1" id="KW-0732">Signal</keyword>
<dbReference type="EMBL" id="LGSZ01000009">
    <property type="protein sequence ID" value="KPH83042.1"/>
    <property type="molecule type" value="Genomic_DNA"/>
</dbReference>
<comment type="caution">
    <text evidence="2">The sequence shown here is derived from an EMBL/GenBank/DDBJ whole genome shotgun (WGS) entry which is preliminary data.</text>
</comment>
<dbReference type="AlphaFoldDB" id="A0A0N1F6H8"/>
<keyword evidence="3" id="KW-1185">Reference proteome</keyword>
<evidence type="ECO:0000256" key="1">
    <source>
        <dbReference type="SAM" id="SignalP"/>
    </source>
</evidence>
<dbReference type="OrthoDB" id="8402975at2"/>
<dbReference type="Proteomes" id="UP000037822">
    <property type="component" value="Unassembled WGS sequence"/>
</dbReference>
<protein>
    <recommendedName>
        <fullName evidence="4">PsiF repeat-containing protein</fullName>
    </recommendedName>
</protein>
<sequence>MTKTLIAALALTCLSTFAQAQSCSVQAGDKKLNGAAKTSFLTKCEKDAGAACDKQAADKKLFGAAKTSFTKKCVTDAVGT</sequence>
<name>A0A0N1F6H8_9HYPH</name>
<feature type="chain" id="PRO_5005870986" description="PsiF repeat-containing protein" evidence="1">
    <location>
        <begin position="21"/>
        <end position="80"/>
    </location>
</feature>
<gene>
    <name evidence="2" type="ORF">AE618_01425</name>
</gene>
<accession>A0A0N1F6H8</accession>
<evidence type="ECO:0000313" key="3">
    <source>
        <dbReference type="Proteomes" id="UP000037822"/>
    </source>
</evidence>
<organism evidence="2 3">
    <name type="scientific">Bosea vaviloviae</name>
    <dbReference type="NCBI Taxonomy" id="1526658"/>
    <lineage>
        <taxon>Bacteria</taxon>
        <taxon>Pseudomonadati</taxon>
        <taxon>Pseudomonadota</taxon>
        <taxon>Alphaproteobacteria</taxon>
        <taxon>Hyphomicrobiales</taxon>
        <taxon>Boseaceae</taxon>
        <taxon>Bosea</taxon>
    </lineage>
</organism>
<reference evidence="2 3" key="1">
    <citation type="submission" date="2015-07" db="EMBL/GenBank/DDBJ databases">
        <title>Whole genome sequencing of Bosea vaviloviae isolated from cave pool.</title>
        <authorList>
            <person name="Tan N.E.H."/>
            <person name="Lee Y.P."/>
            <person name="Gan H.M."/>
            <person name="Barton H."/>
            <person name="Savka M.A."/>
        </authorList>
    </citation>
    <scope>NUCLEOTIDE SEQUENCE [LARGE SCALE GENOMIC DNA]</scope>
    <source>
        <strain evidence="2 3">SD260</strain>
    </source>
</reference>